<accession>A0A6L9MRV3</accession>
<feature type="transmembrane region" description="Helical" evidence="8">
    <location>
        <begin position="229"/>
        <end position="255"/>
    </location>
</feature>
<dbReference type="GO" id="GO:0005886">
    <property type="term" value="C:plasma membrane"/>
    <property type="evidence" value="ECO:0007669"/>
    <property type="project" value="UniProtKB-SubCell"/>
</dbReference>
<evidence type="ECO:0000256" key="3">
    <source>
        <dbReference type="ARBA" id="ARBA00022448"/>
    </source>
</evidence>
<dbReference type="Proteomes" id="UP000478837">
    <property type="component" value="Unassembled WGS sequence"/>
</dbReference>
<evidence type="ECO:0000256" key="8">
    <source>
        <dbReference type="SAM" id="Phobius"/>
    </source>
</evidence>
<dbReference type="CDD" id="cd06550">
    <property type="entry name" value="TM_ABC_iron-siderophores_like"/>
    <property type="match status" value="1"/>
</dbReference>
<feature type="transmembrane region" description="Helical" evidence="8">
    <location>
        <begin position="76"/>
        <end position="97"/>
    </location>
</feature>
<comment type="caution">
    <text evidence="9">The sequence shown here is derived from an EMBL/GenBank/DDBJ whole genome shotgun (WGS) entry which is preliminary data.</text>
</comment>
<keyword evidence="3" id="KW-0813">Transport</keyword>
<evidence type="ECO:0000313" key="10">
    <source>
        <dbReference type="Proteomes" id="UP000478837"/>
    </source>
</evidence>
<dbReference type="GO" id="GO:0022857">
    <property type="term" value="F:transmembrane transporter activity"/>
    <property type="evidence" value="ECO:0007669"/>
    <property type="project" value="InterPro"/>
</dbReference>
<gene>
    <name evidence="9" type="ORF">GTW09_05235</name>
</gene>
<reference evidence="9 10" key="1">
    <citation type="submission" date="2020-01" db="EMBL/GenBank/DDBJ databases">
        <title>Genomes of bacteria type strains.</title>
        <authorList>
            <person name="Chen J."/>
            <person name="Zhu S."/>
            <person name="Yang J."/>
        </authorList>
    </citation>
    <scope>NUCLEOTIDE SEQUENCE [LARGE SCALE GENOMIC DNA]</scope>
    <source>
        <strain evidence="9 10">LMG 22958</strain>
    </source>
</reference>
<evidence type="ECO:0000313" key="9">
    <source>
        <dbReference type="EMBL" id="NDW20919.1"/>
    </source>
</evidence>
<evidence type="ECO:0000256" key="7">
    <source>
        <dbReference type="ARBA" id="ARBA00023136"/>
    </source>
</evidence>
<dbReference type="EMBL" id="JAAAWP010000002">
    <property type="protein sequence ID" value="NDW20919.1"/>
    <property type="molecule type" value="Genomic_DNA"/>
</dbReference>
<name>A0A6L9MRV3_9ALTE</name>
<evidence type="ECO:0000256" key="2">
    <source>
        <dbReference type="ARBA" id="ARBA00007935"/>
    </source>
</evidence>
<protein>
    <submittedName>
        <fullName evidence="9">Iron chelate uptake ABC transporter family permease subunit</fullName>
    </submittedName>
</protein>
<dbReference type="Gene3D" id="1.10.3470.10">
    <property type="entry name" value="ABC transporter involved in vitamin B12 uptake, BtuC"/>
    <property type="match status" value="1"/>
</dbReference>
<evidence type="ECO:0000256" key="5">
    <source>
        <dbReference type="ARBA" id="ARBA00022692"/>
    </source>
</evidence>
<dbReference type="InterPro" id="IPR000522">
    <property type="entry name" value="ABC_transptr_permease_BtuC"/>
</dbReference>
<comment type="subcellular location">
    <subcellularLocation>
        <location evidence="1">Cell membrane</location>
        <topology evidence="1">Multi-pass membrane protein</topology>
    </subcellularLocation>
</comment>
<evidence type="ECO:0000256" key="1">
    <source>
        <dbReference type="ARBA" id="ARBA00004651"/>
    </source>
</evidence>
<feature type="transmembrane region" description="Helical" evidence="8">
    <location>
        <begin position="103"/>
        <end position="124"/>
    </location>
</feature>
<evidence type="ECO:0000256" key="6">
    <source>
        <dbReference type="ARBA" id="ARBA00022989"/>
    </source>
</evidence>
<keyword evidence="6 8" id="KW-1133">Transmembrane helix</keyword>
<dbReference type="InterPro" id="IPR037294">
    <property type="entry name" value="ABC_BtuC-like"/>
</dbReference>
<dbReference type="PANTHER" id="PTHR30472:SF25">
    <property type="entry name" value="ABC TRANSPORTER PERMEASE PROTEIN MJ0876-RELATED"/>
    <property type="match status" value="1"/>
</dbReference>
<dbReference type="PANTHER" id="PTHR30472">
    <property type="entry name" value="FERRIC ENTEROBACTIN TRANSPORT SYSTEM PERMEASE PROTEIN"/>
    <property type="match status" value="1"/>
</dbReference>
<proteinExistence type="inferred from homology"/>
<feature type="transmembrane region" description="Helical" evidence="8">
    <location>
        <begin position="178"/>
        <end position="196"/>
    </location>
</feature>
<comment type="similarity">
    <text evidence="2">Belongs to the binding-protein-dependent transport system permease family. FecCD subfamily.</text>
</comment>
<keyword evidence="7 8" id="KW-0472">Membrane</keyword>
<evidence type="ECO:0000256" key="4">
    <source>
        <dbReference type="ARBA" id="ARBA00022475"/>
    </source>
</evidence>
<dbReference type="SUPFAM" id="SSF81345">
    <property type="entry name" value="ABC transporter involved in vitamin B12 uptake, BtuC"/>
    <property type="match status" value="1"/>
</dbReference>
<organism evidence="9 10">
    <name type="scientific">Alteromonas hispanica</name>
    <dbReference type="NCBI Taxonomy" id="315421"/>
    <lineage>
        <taxon>Bacteria</taxon>
        <taxon>Pseudomonadati</taxon>
        <taxon>Pseudomonadota</taxon>
        <taxon>Gammaproteobacteria</taxon>
        <taxon>Alteromonadales</taxon>
        <taxon>Alteromonadaceae</taxon>
        <taxon>Alteromonas/Salinimonas group</taxon>
        <taxon>Alteromonas</taxon>
    </lineage>
</organism>
<feature type="transmembrane region" description="Helical" evidence="8">
    <location>
        <begin position="136"/>
        <end position="158"/>
    </location>
</feature>
<dbReference type="Pfam" id="PF01032">
    <property type="entry name" value="FecCD"/>
    <property type="match status" value="1"/>
</dbReference>
<sequence>MIKGKTAVVTAATVFICALFGVLSAVGFTDTPYELKLHILYQLQLPLALTATLVGAALSVSGATLQVVLRNPLADPGIVGITSGASLVAAVLLLATPQWAENYLHYILPVGCFIGALATTFIIYKLARRLLGSSTAVILSGIAISTLSGAAIAWLYLFSDANSLRNLTFWLMGSLYQTTWPILVVGAPLVIAALAFQFSNASKYNRLYAGDVAATSSGVDVHKLTERSLVACAVAVGAAVSMAGSIAFVGLLVPHILRLLIGHNNRLLLPLCALVGASLLLLVALCSELTRAITLPVSMITATLGGPLLIWALLKGQLR</sequence>
<keyword evidence="4" id="KW-1003">Cell membrane</keyword>
<keyword evidence="5 8" id="KW-0812">Transmembrane</keyword>
<dbReference type="AlphaFoldDB" id="A0A6L9MRV3"/>
<feature type="transmembrane region" description="Helical" evidence="8">
    <location>
        <begin position="293"/>
        <end position="314"/>
    </location>
</feature>
<keyword evidence="10" id="KW-1185">Reference proteome</keyword>
<feature type="transmembrane region" description="Helical" evidence="8">
    <location>
        <begin position="267"/>
        <end position="286"/>
    </location>
</feature>
<feature type="transmembrane region" description="Helical" evidence="8">
    <location>
        <begin position="48"/>
        <end position="69"/>
    </location>
</feature>